<organism evidence="1 2">
    <name type="scientific">Candidatus Collierbacteria bacterium RIFOXYB1_FULL_49_13</name>
    <dbReference type="NCBI Taxonomy" id="1817728"/>
    <lineage>
        <taxon>Bacteria</taxon>
        <taxon>Candidatus Collieribacteriota</taxon>
    </lineage>
</organism>
<evidence type="ECO:0008006" key="3">
    <source>
        <dbReference type="Google" id="ProtNLM"/>
    </source>
</evidence>
<reference evidence="1 2" key="1">
    <citation type="journal article" date="2016" name="Nat. Commun.">
        <title>Thousands of microbial genomes shed light on interconnected biogeochemical processes in an aquifer system.</title>
        <authorList>
            <person name="Anantharaman K."/>
            <person name="Brown C.T."/>
            <person name="Hug L.A."/>
            <person name="Sharon I."/>
            <person name="Castelle C.J."/>
            <person name="Probst A.J."/>
            <person name="Thomas B.C."/>
            <person name="Singh A."/>
            <person name="Wilkins M.J."/>
            <person name="Karaoz U."/>
            <person name="Brodie E.L."/>
            <person name="Williams K.H."/>
            <person name="Hubbard S.S."/>
            <person name="Banfield J.F."/>
        </authorList>
    </citation>
    <scope>NUCLEOTIDE SEQUENCE [LARGE SCALE GENOMIC DNA]</scope>
</reference>
<name>A0A1F5FJA1_9BACT</name>
<evidence type="ECO:0000313" key="2">
    <source>
        <dbReference type="Proteomes" id="UP000176682"/>
    </source>
</evidence>
<dbReference type="EMBL" id="MFAM01000012">
    <property type="protein sequence ID" value="OGD79725.1"/>
    <property type="molecule type" value="Genomic_DNA"/>
</dbReference>
<sequence>MPEDETTLVAFFRKYIKGTPKKAPVVVRKLLLARLGVAKEVFPEGLSKIYISSFCIKHLYDKRPAEEFDKILPCLGQICQYPEEIYENKSGKRGKFLIRKKIGNDYYIASVEIEESDDGDGEDKKICVATAFRQYDAGYLSSCSLLWSWKGGEPSS</sequence>
<protein>
    <recommendedName>
        <fullName evidence="3">Phage-Barnase-EndoU-ColicinE5/D-RelE like nuclease 3 domain-containing protein</fullName>
    </recommendedName>
</protein>
<dbReference type="AlphaFoldDB" id="A0A1F5FJA1"/>
<evidence type="ECO:0000313" key="1">
    <source>
        <dbReference type="EMBL" id="OGD79725.1"/>
    </source>
</evidence>
<dbReference type="Proteomes" id="UP000176682">
    <property type="component" value="Unassembled WGS sequence"/>
</dbReference>
<proteinExistence type="predicted"/>
<comment type="caution">
    <text evidence="1">The sequence shown here is derived from an EMBL/GenBank/DDBJ whole genome shotgun (WGS) entry which is preliminary data.</text>
</comment>
<accession>A0A1F5FJA1</accession>
<gene>
    <name evidence="1" type="ORF">A2368_03835</name>
</gene>